<organism evidence="2 3">
    <name type="scientific">Parvularcula mediterranea</name>
    <dbReference type="NCBI Taxonomy" id="2732508"/>
    <lineage>
        <taxon>Bacteria</taxon>
        <taxon>Pseudomonadati</taxon>
        <taxon>Pseudomonadota</taxon>
        <taxon>Alphaproteobacteria</taxon>
        <taxon>Parvularculales</taxon>
        <taxon>Parvularculaceae</taxon>
        <taxon>Parvularcula</taxon>
    </lineage>
</organism>
<evidence type="ECO:0000313" key="3">
    <source>
        <dbReference type="Proteomes" id="UP000536835"/>
    </source>
</evidence>
<dbReference type="EMBL" id="JABFCX010000003">
    <property type="protein sequence ID" value="NNU16559.1"/>
    <property type="molecule type" value="Genomic_DNA"/>
</dbReference>
<dbReference type="Gene3D" id="3.40.50.10190">
    <property type="entry name" value="BRCT domain"/>
    <property type="match status" value="1"/>
</dbReference>
<dbReference type="RefSeq" id="WP_173199133.1">
    <property type="nucleotide sequence ID" value="NZ_JABFCX010000003.1"/>
</dbReference>
<keyword evidence="3" id="KW-1185">Reference proteome</keyword>
<dbReference type="InterPro" id="IPR001357">
    <property type="entry name" value="BRCT_dom"/>
</dbReference>
<accession>A0A7Y3RM09</accession>
<dbReference type="PROSITE" id="PS50172">
    <property type="entry name" value="BRCT"/>
    <property type="match status" value="1"/>
</dbReference>
<dbReference type="Proteomes" id="UP000536835">
    <property type="component" value="Unassembled WGS sequence"/>
</dbReference>
<sequence>MSLNDKALHTIHAQQNEAKNRVFWFGFMEGVASSNGIEVGERAALLAEAEALLKRCSDQDASELIAEHDCSDDELLQNLRLFIESEQRRFYTLNTSDEEELTRFLGFLAGVNCDDTITSVEQAAIRKRWQSSNSLSAQEILTPLADSLLPSTSDERSSAARLQSAITAIVGDAYANTGIPALEHVHLPPGSISDPAQLQIEDRIFVLTGKFWCSPRSRKTIEKALEDLGATCKNHVAFNTDYLVVGNAGSEHYRTPSAGGKILSALSYQKQGSSISFVNEHAIATALRIDS</sequence>
<dbReference type="SUPFAM" id="SSF52113">
    <property type="entry name" value="BRCT domain"/>
    <property type="match status" value="1"/>
</dbReference>
<comment type="caution">
    <text evidence="2">The sequence shown here is derived from an EMBL/GenBank/DDBJ whole genome shotgun (WGS) entry which is preliminary data.</text>
</comment>
<evidence type="ECO:0000259" key="1">
    <source>
        <dbReference type="PROSITE" id="PS50172"/>
    </source>
</evidence>
<gene>
    <name evidence="2" type="ORF">HK107_09525</name>
</gene>
<feature type="domain" description="BRCT" evidence="1">
    <location>
        <begin position="195"/>
        <end position="291"/>
    </location>
</feature>
<reference evidence="2 3" key="1">
    <citation type="submission" date="2020-05" db="EMBL/GenBank/DDBJ databases">
        <title>Parvularcula mediterraneae sp. nov., isolated from polypropylene straw from shallow seawater of the seashore of Laganas in Zakynthos island, Greece.</title>
        <authorList>
            <person name="Szabo I."/>
            <person name="Al-Omari J."/>
            <person name="Rado J."/>
            <person name="Szerdahelyi G.S."/>
        </authorList>
    </citation>
    <scope>NUCLEOTIDE SEQUENCE [LARGE SCALE GENOMIC DNA]</scope>
    <source>
        <strain evidence="2 3">ZS-1/3</strain>
    </source>
</reference>
<name>A0A7Y3RM09_9PROT</name>
<proteinExistence type="predicted"/>
<dbReference type="InterPro" id="IPR036420">
    <property type="entry name" value="BRCT_dom_sf"/>
</dbReference>
<evidence type="ECO:0000313" key="2">
    <source>
        <dbReference type="EMBL" id="NNU16559.1"/>
    </source>
</evidence>
<protein>
    <recommendedName>
        <fullName evidence="1">BRCT domain-containing protein</fullName>
    </recommendedName>
</protein>
<dbReference type="AlphaFoldDB" id="A0A7Y3RM09"/>